<dbReference type="EMBL" id="HBUF01232107">
    <property type="protein sequence ID" value="CAG6673796.1"/>
    <property type="molecule type" value="Transcribed_RNA"/>
</dbReference>
<organism evidence="10">
    <name type="scientific">Cacopsylla melanoneura</name>
    <dbReference type="NCBI Taxonomy" id="428564"/>
    <lineage>
        <taxon>Eukaryota</taxon>
        <taxon>Metazoa</taxon>
        <taxon>Ecdysozoa</taxon>
        <taxon>Arthropoda</taxon>
        <taxon>Hexapoda</taxon>
        <taxon>Insecta</taxon>
        <taxon>Pterygota</taxon>
        <taxon>Neoptera</taxon>
        <taxon>Paraneoptera</taxon>
        <taxon>Hemiptera</taxon>
        <taxon>Sternorrhyncha</taxon>
        <taxon>Psylloidea</taxon>
        <taxon>Psyllidae</taxon>
        <taxon>Psyllinae</taxon>
        <taxon>Cacopsylla</taxon>
    </lineage>
</organism>
<evidence type="ECO:0000256" key="6">
    <source>
        <dbReference type="ARBA" id="ARBA00023004"/>
    </source>
</evidence>
<dbReference type="Gene3D" id="1.10.640.10">
    <property type="entry name" value="Haem peroxidase domain superfamily, animal type"/>
    <property type="match status" value="1"/>
</dbReference>
<dbReference type="InterPro" id="IPR037120">
    <property type="entry name" value="Haem_peroxidase_sf_animal"/>
</dbReference>
<reference evidence="10" key="1">
    <citation type="submission" date="2021-05" db="EMBL/GenBank/DDBJ databases">
        <authorList>
            <person name="Alioto T."/>
            <person name="Alioto T."/>
            <person name="Gomez Garrido J."/>
        </authorList>
    </citation>
    <scope>NUCLEOTIDE SEQUENCE</scope>
</reference>
<evidence type="ECO:0000256" key="2">
    <source>
        <dbReference type="ARBA" id="ARBA00022525"/>
    </source>
</evidence>
<name>A0A8D8SV57_9HEMI</name>
<dbReference type="GO" id="GO:0022412">
    <property type="term" value="P:cellular process involved in reproduction in multicellular organism"/>
    <property type="evidence" value="ECO:0007669"/>
    <property type="project" value="UniProtKB-ARBA"/>
</dbReference>
<dbReference type="CDD" id="cd09823">
    <property type="entry name" value="peroxinectin_like"/>
    <property type="match status" value="1"/>
</dbReference>
<dbReference type="FunFam" id="1.10.640.10:FF:000003">
    <property type="entry name" value="chorion peroxidase"/>
    <property type="match status" value="1"/>
</dbReference>
<feature type="region of interest" description="Disordered" evidence="8">
    <location>
        <begin position="28"/>
        <end position="53"/>
    </location>
</feature>
<feature type="binding site" description="axial binding residue" evidence="7">
    <location>
        <position position="440"/>
    </location>
    <ligand>
        <name>heme b</name>
        <dbReference type="ChEBI" id="CHEBI:60344"/>
    </ligand>
    <ligandPart>
        <name>Fe</name>
        <dbReference type="ChEBI" id="CHEBI:18248"/>
    </ligandPart>
</feature>
<keyword evidence="6 7" id="KW-0408">Iron</keyword>
<feature type="chain" id="PRO_5036262014" evidence="9">
    <location>
        <begin position="24"/>
        <end position="715"/>
    </location>
</feature>
<keyword evidence="3 10" id="KW-0575">Peroxidase</keyword>
<proteinExistence type="predicted"/>
<keyword evidence="3 10" id="KW-0560">Oxidoreductase</keyword>
<feature type="compositionally biased region" description="Low complexity" evidence="8">
    <location>
        <begin position="66"/>
        <end position="78"/>
    </location>
</feature>
<dbReference type="GO" id="GO:0020037">
    <property type="term" value="F:heme binding"/>
    <property type="evidence" value="ECO:0007669"/>
    <property type="project" value="InterPro"/>
</dbReference>
<feature type="compositionally biased region" description="Polar residues" evidence="8">
    <location>
        <begin position="90"/>
        <end position="102"/>
    </location>
</feature>
<evidence type="ECO:0000256" key="3">
    <source>
        <dbReference type="ARBA" id="ARBA00022559"/>
    </source>
</evidence>
<feature type="region of interest" description="Disordered" evidence="8">
    <location>
        <begin position="66"/>
        <end position="102"/>
    </location>
</feature>
<dbReference type="InterPro" id="IPR019791">
    <property type="entry name" value="Haem_peroxidase_animal"/>
</dbReference>
<dbReference type="Pfam" id="PF03098">
    <property type="entry name" value="An_peroxidase"/>
    <property type="match status" value="1"/>
</dbReference>
<keyword evidence="7" id="KW-0479">Metal-binding</keyword>
<keyword evidence="2" id="KW-0964">Secreted</keyword>
<evidence type="ECO:0000256" key="1">
    <source>
        <dbReference type="ARBA" id="ARBA00004613"/>
    </source>
</evidence>
<dbReference type="InterPro" id="IPR010255">
    <property type="entry name" value="Haem_peroxidase_sf"/>
</dbReference>
<evidence type="ECO:0000256" key="9">
    <source>
        <dbReference type="SAM" id="SignalP"/>
    </source>
</evidence>
<comment type="subcellular location">
    <subcellularLocation>
        <location evidence="1">Secreted</location>
    </subcellularLocation>
</comment>
<evidence type="ECO:0000256" key="4">
    <source>
        <dbReference type="ARBA" id="ARBA00022617"/>
    </source>
</evidence>
<feature type="compositionally biased region" description="Acidic residues" evidence="8">
    <location>
        <begin position="33"/>
        <end position="43"/>
    </location>
</feature>
<dbReference type="PANTHER" id="PTHR11475:SF86">
    <property type="entry name" value="PEROXIDASE"/>
    <property type="match status" value="1"/>
</dbReference>
<accession>A0A8D8SV57</accession>
<dbReference type="GO" id="GO:0006979">
    <property type="term" value="P:response to oxidative stress"/>
    <property type="evidence" value="ECO:0007669"/>
    <property type="project" value="InterPro"/>
</dbReference>
<dbReference type="EMBL" id="HBUF01232109">
    <property type="protein sequence ID" value="CAG6673798.1"/>
    <property type="molecule type" value="Transcribed_RNA"/>
</dbReference>
<feature type="region of interest" description="Disordered" evidence="8">
    <location>
        <begin position="689"/>
        <end position="715"/>
    </location>
</feature>
<dbReference type="GO" id="GO:0046872">
    <property type="term" value="F:metal ion binding"/>
    <property type="evidence" value="ECO:0007669"/>
    <property type="project" value="UniProtKB-KW"/>
</dbReference>
<evidence type="ECO:0000313" key="10">
    <source>
        <dbReference type="EMBL" id="CAG6673796.1"/>
    </source>
</evidence>
<keyword evidence="4 7" id="KW-0349">Heme</keyword>
<dbReference type="PANTHER" id="PTHR11475">
    <property type="entry name" value="OXIDASE/PEROXIDASE"/>
    <property type="match status" value="1"/>
</dbReference>
<evidence type="ECO:0000256" key="5">
    <source>
        <dbReference type="ARBA" id="ARBA00022729"/>
    </source>
</evidence>
<sequence length="715" mass="80327">MTPLVKLCLTLLIFDAKIRFSSLHEIHERIPDPEPEPEPEPEADPARGGYGYTRYNRESYSRESYYNSGGSNYPSNNGYGSGSGYGRNLSPINKSKAQSEPDQNIADQCFQQTSCNPGDKYRTADGTCNNLRRTWWGSVNTAHVRLMRPYYEDGVSEYRVSRVDSSELPSARLLSRTFLPDLNISDIHTRMYLQFSQLVAHDVTLNPQVTSGPAKCCSESGDAVESKSGVCRPISVPRNDDFYSQFDRNCLEYKQSESINCSTVDPLQPIVRSTHFIDVSFMYGSLPDKARELRTGSRGQMRVRSVNGKDYLPTAAASSCPFAKKNCYDAGDIRVNQHLDLAVTQTVWLRVHNHIANKLIQLNPGWSKRDELVYQETRRIVIAFFQHITYAEWLPILIGSDFARTSGLSPTNSGYFVGYNPDVNPSTLADFAGAAFRGLHSLIPGVIRLANERRATNQELPFSSTLQHPGDFMEEGDTYDSTLRGLGSQKQQFQDRWMTEQITNFMIDEDVPQRGQGQFGDDLCARDIQRGRDFGLRPYVEYRELCGLSPARSFRDLNDFIDADQVQLLSRVYRGVGDVDYYIGGLLENVIRGTLSSPSFRCVFGEAFYRYKFGDRYFYEGAPSYNPGAFSQVQLNAIKKVLLSQIMCIGSDNISSMQLRAFYQPLQSNPVVSCAQLISDFDQILNTFQVGGGGGPPPPQNPQNPPPPPHIQTHK</sequence>
<dbReference type="GO" id="GO:0005576">
    <property type="term" value="C:extracellular region"/>
    <property type="evidence" value="ECO:0007669"/>
    <property type="project" value="UniProtKB-SubCell"/>
</dbReference>
<dbReference type="SUPFAM" id="SSF48113">
    <property type="entry name" value="Heme-dependent peroxidases"/>
    <property type="match status" value="1"/>
</dbReference>
<dbReference type="AlphaFoldDB" id="A0A8D8SV57"/>
<evidence type="ECO:0000256" key="7">
    <source>
        <dbReference type="PIRSR" id="PIRSR619791-2"/>
    </source>
</evidence>
<dbReference type="GO" id="GO:0004601">
    <property type="term" value="F:peroxidase activity"/>
    <property type="evidence" value="ECO:0007669"/>
    <property type="project" value="UniProtKB-KW"/>
</dbReference>
<dbReference type="PRINTS" id="PR00457">
    <property type="entry name" value="ANPEROXIDASE"/>
</dbReference>
<keyword evidence="5 9" id="KW-0732">Signal</keyword>
<feature type="signal peptide" evidence="9">
    <location>
        <begin position="1"/>
        <end position="23"/>
    </location>
</feature>
<evidence type="ECO:0000256" key="8">
    <source>
        <dbReference type="SAM" id="MobiDB-lite"/>
    </source>
</evidence>
<feature type="compositionally biased region" description="Pro residues" evidence="8">
    <location>
        <begin position="695"/>
        <end position="715"/>
    </location>
</feature>
<protein>
    <submittedName>
        <fullName evidence="10">Chorion peroxidase</fullName>
    </submittedName>
</protein>
<dbReference type="PROSITE" id="PS50292">
    <property type="entry name" value="PEROXIDASE_3"/>
    <property type="match status" value="1"/>
</dbReference>